<dbReference type="GO" id="GO:0004066">
    <property type="term" value="F:asparagine synthase (glutamine-hydrolyzing) activity"/>
    <property type="evidence" value="ECO:0007669"/>
    <property type="project" value="UniProtKB-EC"/>
</dbReference>
<dbReference type="Pfam" id="PF13537">
    <property type="entry name" value="GATase_7"/>
    <property type="match status" value="1"/>
</dbReference>
<comment type="pathway">
    <text evidence="1">Amino-acid biosynthesis; L-asparagine biosynthesis; L-asparagine from L-aspartate (L-Gln route): step 1/1.</text>
</comment>
<evidence type="ECO:0000256" key="1">
    <source>
        <dbReference type="ARBA" id="ARBA00005187"/>
    </source>
</evidence>
<dbReference type="AlphaFoldDB" id="A0A6C0BP71"/>
<dbReference type="InterPro" id="IPR050795">
    <property type="entry name" value="Asn_Synthetase"/>
</dbReference>
<feature type="compositionally biased region" description="Basic and acidic residues" evidence="10">
    <location>
        <begin position="502"/>
        <end position="513"/>
    </location>
</feature>
<dbReference type="EC" id="6.3.5.4" evidence="2"/>
<evidence type="ECO:0000259" key="11">
    <source>
        <dbReference type="PROSITE" id="PS51278"/>
    </source>
</evidence>
<dbReference type="Gene3D" id="3.60.20.10">
    <property type="entry name" value="Glutamine Phosphoribosylpyrophosphate, subunit 1, domain 1"/>
    <property type="match status" value="1"/>
</dbReference>
<evidence type="ECO:0000256" key="3">
    <source>
        <dbReference type="ARBA" id="ARBA00022598"/>
    </source>
</evidence>
<dbReference type="GO" id="GO:0006529">
    <property type="term" value="P:asparagine biosynthetic process"/>
    <property type="evidence" value="ECO:0007669"/>
    <property type="project" value="UniProtKB-KW"/>
</dbReference>
<dbReference type="InterPro" id="IPR014729">
    <property type="entry name" value="Rossmann-like_a/b/a_fold"/>
</dbReference>
<accession>A0A6C0BP71</accession>
<evidence type="ECO:0000256" key="8">
    <source>
        <dbReference type="ARBA" id="ARBA00030234"/>
    </source>
</evidence>
<evidence type="ECO:0000256" key="10">
    <source>
        <dbReference type="SAM" id="MobiDB-lite"/>
    </source>
</evidence>
<dbReference type="EMBL" id="MN739209">
    <property type="protein sequence ID" value="QHS93782.1"/>
    <property type="molecule type" value="Genomic_DNA"/>
</dbReference>
<keyword evidence="7" id="KW-0061">Asparagine biosynthesis</keyword>
<evidence type="ECO:0000256" key="6">
    <source>
        <dbReference type="ARBA" id="ARBA00022840"/>
    </source>
</evidence>
<dbReference type="InterPro" id="IPR001962">
    <property type="entry name" value="Asn_synthase"/>
</dbReference>
<dbReference type="InterPro" id="IPR006426">
    <property type="entry name" value="Asn_synth_AEB"/>
</dbReference>
<keyword evidence="5" id="KW-0547">Nucleotide-binding</keyword>
<keyword evidence="4" id="KW-0028">Amino-acid biosynthesis</keyword>
<evidence type="ECO:0000256" key="5">
    <source>
        <dbReference type="ARBA" id="ARBA00022741"/>
    </source>
</evidence>
<evidence type="ECO:0000256" key="2">
    <source>
        <dbReference type="ARBA" id="ARBA00012737"/>
    </source>
</evidence>
<feature type="domain" description="Glutamine amidotransferase type-2" evidence="11">
    <location>
        <begin position="2"/>
        <end position="173"/>
    </location>
</feature>
<evidence type="ECO:0000313" key="12">
    <source>
        <dbReference type="EMBL" id="QHS93782.1"/>
    </source>
</evidence>
<organism evidence="12">
    <name type="scientific">viral metagenome</name>
    <dbReference type="NCBI Taxonomy" id="1070528"/>
    <lineage>
        <taxon>unclassified sequences</taxon>
        <taxon>metagenomes</taxon>
        <taxon>organismal metagenomes</taxon>
    </lineage>
</organism>
<dbReference type="Pfam" id="PF00733">
    <property type="entry name" value="Asn_synthase"/>
    <property type="match status" value="2"/>
</dbReference>
<keyword evidence="3" id="KW-0436">Ligase</keyword>
<name>A0A6C0BP71_9ZZZZ</name>
<dbReference type="PANTHER" id="PTHR11772">
    <property type="entry name" value="ASPARAGINE SYNTHETASE"/>
    <property type="match status" value="1"/>
</dbReference>
<protein>
    <recommendedName>
        <fullName evidence="2">asparagine synthase (glutamine-hydrolyzing)</fullName>
        <ecNumber evidence="2">6.3.5.4</ecNumber>
    </recommendedName>
    <alternativeName>
        <fullName evidence="8">Glutamine-dependent asparagine synthetase</fullName>
    </alternativeName>
</protein>
<evidence type="ECO:0000256" key="4">
    <source>
        <dbReference type="ARBA" id="ARBA00022605"/>
    </source>
</evidence>
<feature type="region of interest" description="Disordered" evidence="10">
    <location>
        <begin position="486"/>
        <end position="513"/>
    </location>
</feature>
<dbReference type="GO" id="GO:0005524">
    <property type="term" value="F:ATP binding"/>
    <property type="evidence" value="ECO:0007669"/>
    <property type="project" value="UniProtKB-KW"/>
</dbReference>
<keyword evidence="6" id="KW-0067">ATP-binding</keyword>
<dbReference type="PROSITE" id="PS51278">
    <property type="entry name" value="GATASE_TYPE_2"/>
    <property type="match status" value="1"/>
</dbReference>
<sequence>MCGILCILGPQPPQPLTLDALEARGPDAHHVIYGENFALGFTRLKIVDLKTGMQPFEKSNLTYACNGEIYNHASLERKHHLTLESRSDCECLGPLYRLLGPTKLYNALDGVFAFIIIDGDTVILGRDRIGVRPLFIGYTSQGYLAIASLAAALNFCTDVQQFMPGLAVIHENKYMTRLGHVPRLQLMSDPIYEIQPTLIAAVQKRLMSDRPMACLLSGGLDSSLVAAILCKLSPTTTKTYSIGMEGSTDLKAARKVAQYLGTEHTEVTFTPQEGLDIIPEVIRVLESYDVTTVRASIGMHLLARYIKRETKDTVIFSGEGSDELFCGYLYFHNAPTPSLAALDSRRLQNELYMYDVLRADRCISSCGLELRVPFLDKDMINLVHNLTEHQITPTRGYEKFILRQAFEGFLPPEILWRRKEGMSDGTGSLERPLSRIIQEFVPQLDDLSPVQCEEHYYREIFNKIYPFYHLCLPRWMPRWTNTDDPSGREVAAFSEPTPQDHTASHSEKCANNE</sequence>
<dbReference type="PANTHER" id="PTHR11772:SF23">
    <property type="entry name" value="ASPARAGINE SYNTHETASE [GLUTAMINE-HYDROLYZING]"/>
    <property type="match status" value="1"/>
</dbReference>
<dbReference type="InterPro" id="IPR029055">
    <property type="entry name" value="Ntn_hydrolases_N"/>
</dbReference>
<dbReference type="InterPro" id="IPR017932">
    <property type="entry name" value="GATase_2_dom"/>
</dbReference>
<evidence type="ECO:0000256" key="9">
    <source>
        <dbReference type="ARBA" id="ARBA00048741"/>
    </source>
</evidence>
<reference evidence="12" key="1">
    <citation type="journal article" date="2020" name="Nature">
        <title>Giant virus diversity and host interactions through global metagenomics.</title>
        <authorList>
            <person name="Schulz F."/>
            <person name="Roux S."/>
            <person name="Paez-Espino D."/>
            <person name="Jungbluth S."/>
            <person name="Walsh D.A."/>
            <person name="Denef V.J."/>
            <person name="McMahon K.D."/>
            <person name="Konstantinidis K.T."/>
            <person name="Eloe-Fadrosh E.A."/>
            <person name="Kyrpides N.C."/>
            <person name="Woyke T."/>
        </authorList>
    </citation>
    <scope>NUCLEOTIDE SEQUENCE</scope>
    <source>
        <strain evidence="12">GVMAG-M-3300018080-19</strain>
    </source>
</reference>
<dbReference type="SUPFAM" id="SSF56235">
    <property type="entry name" value="N-terminal nucleophile aminohydrolases (Ntn hydrolases)"/>
    <property type="match status" value="1"/>
</dbReference>
<evidence type="ECO:0000256" key="7">
    <source>
        <dbReference type="ARBA" id="ARBA00022888"/>
    </source>
</evidence>
<proteinExistence type="predicted"/>
<comment type="catalytic activity">
    <reaction evidence="9">
        <text>L-aspartate + L-glutamine + ATP + H2O = L-asparagine + L-glutamate + AMP + diphosphate + H(+)</text>
        <dbReference type="Rhea" id="RHEA:12228"/>
        <dbReference type="ChEBI" id="CHEBI:15377"/>
        <dbReference type="ChEBI" id="CHEBI:15378"/>
        <dbReference type="ChEBI" id="CHEBI:29985"/>
        <dbReference type="ChEBI" id="CHEBI:29991"/>
        <dbReference type="ChEBI" id="CHEBI:30616"/>
        <dbReference type="ChEBI" id="CHEBI:33019"/>
        <dbReference type="ChEBI" id="CHEBI:58048"/>
        <dbReference type="ChEBI" id="CHEBI:58359"/>
        <dbReference type="ChEBI" id="CHEBI:456215"/>
        <dbReference type="EC" id="6.3.5.4"/>
    </reaction>
</comment>
<dbReference type="PIRSF" id="PIRSF001589">
    <property type="entry name" value="Asn_synthetase_glu-h"/>
    <property type="match status" value="1"/>
</dbReference>
<dbReference type="Gene3D" id="3.40.50.620">
    <property type="entry name" value="HUPs"/>
    <property type="match status" value="1"/>
</dbReference>
<dbReference type="SUPFAM" id="SSF52402">
    <property type="entry name" value="Adenine nucleotide alpha hydrolases-like"/>
    <property type="match status" value="1"/>
</dbReference>
<dbReference type="CDD" id="cd01991">
    <property type="entry name" value="Asn_synthase_B_C"/>
    <property type="match status" value="1"/>
</dbReference>
<dbReference type="GO" id="GO:0005829">
    <property type="term" value="C:cytosol"/>
    <property type="evidence" value="ECO:0007669"/>
    <property type="project" value="TreeGrafter"/>
</dbReference>